<keyword evidence="7" id="KW-1185">Reference proteome</keyword>
<dbReference type="RefSeq" id="WP_132015611.1">
    <property type="nucleotide sequence ID" value="NZ_SLUN01000024.1"/>
</dbReference>
<accession>A0A4R1RA10</accession>
<dbReference type="Proteomes" id="UP000295008">
    <property type="component" value="Unassembled WGS sequence"/>
</dbReference>
<protein>
    <submittedName>
        <fullName evidence="6">Multiple sugar transport system substrate-binding protein</fullName>
    </submittedName>
</protein>
<dbReference type="InterPro" id="IPR050490">
    <property type="entry name" value="Bact_solute-bd_prot1"/>
</dbReference>
<evidence type="ECO:0000256" key="4">
    <source>
        <dbReference type="ARBA" id="ARBA00023139"/>
    </source>
</evidence>
<keyword evidence="4" id="KW-0564">Palmitate</keyword>
<gene>
    <name evidence="6" type="ORF">EDC14_102411</name>
</gene>
<dbReference type="Pfam" id="PF01547">
    <property type="entry name" value="SBP_bac_1"/>
    <property type="match status" value="1"/>
</dbReference>
<keyword evidence="1" id="KW-1003">Cell membrane</keyword>
<keyword evidence="6" id="KW-0762">Sugar transport</keyword>
<keyword evidence="6" id="KW-0813">Transport</keyword>
<dbReference type="SUPFAM" id="SSF53850">
    <property type="entry name" value="Periplasmic binding protein-like II"/>
    <property type="match status" value="1"/>
</dbReference>
<dbReference type="AlphaFoldDB" id="A0A4R1RA10"/>
<dbReference type="CDD" id="cd13585">
    <property type="entry name" value="PBP2_TMBP_like"/>
    <property type="match status" value="1"/>
</dbReference>
<comment type="caution">
    <text evidence="6">The sequence shown here is derived from an EMBL/GenBank/DDBJ whole genome shotgun (WGS) entry which is preliminary data.</text>
</comment>
<proteinExistence type="predicted"/>
<evidence type="ECO:0000256" key="3">
    <source>
        <dbReference type="ARBA" id="ARBA00023136"/>
    </source>
</evidence>
<keyword evidence="2" id="KW-0732">Signal</keyword>
<evidence type="ECO:0000313" key="6">
    <source>
        <dbReference type="EMBL" id="TCL62545.1"/>
    </source>
</evidence>
<keyword evidence="3" id="KW-0472">Membrane</keyword>
<dbReference type="PANTHER" id="PTHR43649">
    <property type="entry name" value="ARABINOSE-BINDING PROTEIN-RELATED"/>
    <property type="match status" value="1"/>
</dbReference>
<sequence>MKKLFSVVMIGVLILGVMVSCCSGELKKTKIVYWHWDGNPTSMPIYQELVKRFMKQNPNIEVEFVGLPAESYMQKYNTAIATNSVPDAAGIRDVDLSVLYSQDALEPLNSRFGSWKEKGSISKSVLDGAKILVPNKKLYVLPFFVTVDTAWYNKKLFDQNGITPPKTFDQFIKLCEKYADPKDGKYFFSLRGGAGSLENLWDFIFSYAGTNQVFDSKGNCKINGPLFVKAFDMYASIYWNGWTSRDSITNSFKEMVAEFGTGTSMYVYHNSSSLPEHKKNLGEGNFMNAPQLVGPSGIRVTKAPSFCGPVVFKASKNKDAAWKLVTYLASAEGASYLCEKEGRVPVNDGVYNDAWYKNDPYLQTYKEVLKSANTKNLVHPQWLPQWSEFRSKVQEPDLQAVLLKKKTAKEVLDNWAKLLTQYQKEFLKAMKK</sequence>
<evidence type="ECO:0000313" key="7">
    <source>
        <dbReference type="Proteomes" id="UP000295008"/>
    </source>
</evidence>
<dbReference type="InterPro" id="IPR006059">
    <property type="entry name" value="SBP"/>
</dbReference>
<evidence type="ECO:0000256" key="2">
    <source>
        <dbReference type="ARBA" id="ARBA00022729"/>
    </source>
</evidence>
<evidence type="ECO:0000256" key="5">
    <source>
        <dbReference type="ARBA" id="ARBA00023288"/>
    </source>
</evidence>
<organism evidence="6 7">
    <name type="scientific">Hydrogenispora ethanolica</name>
    <dbReference type="NCBI Taxonomy" id="1082276"/>
    <lineage>
        <taxon>Bacteria</taxon>
        <taxon>Bacillati</taxon>
        <taxon>Bacillota</taxon>
        <taxon>Hydrogenispora</taxon>
    </lineage>
</organism>
<keyword evidence="5" id="KW-0449">Lipoprotein</keyword>
<dbReference type="EMBL" id="SLUN01000024">
    <property type="protein sequence ID" value="TCL62545.1"/>
    <property type="molecule type" value="Genomic_DNA"/>
</dbReference>
<dbReference type="PANTHER" id="PTHR43649:SF33">
    <property type="entry name" value="POLYGALACTURONAN_RHAMNOGALACTURONAN-BINDING PROTEIN YTCQ"/>
    <property type="match status" value="1"/>
</dbReference>
<dbReference type="OrthoDB" id="41208at2"/>
<name>A0A4R1RA10_HYDET</name>
<dbReference type="PROSITE" id="PS51257">
    <property type="entry name" value="PROKAR_LIPOPROTEIN"/>
    <property type="match status" value="1"/>
</dbReference>
<evidence type="ECO:0000256" key="1">
    <source>
        <dbReference type="ARBA" id="ARBA00022475"/>
    </source>
</evidence>
<reference evidence="6 7" key="1">
    <citation type="submission" date="2019-03" db="EMBL/GenBank/DDBJ databases">
        <title>Genomic Encyclopedia of Type Strains, Phase IV (KMG-IV): sequencing the most valuable type-strain genomes for metagenomic binning, comparative biology and taxonomic classification.</title>
        <authorList>
            <person name="Goeker M."/>
        </authorList>
    </citation>
    <scope>NUCLEOTIDE SEQUENCE [LARGE SCALE GENOMIC DNA]</scope>
    <source>
        <strain evidence="6 7">LX-B</strain>
    </source>
</reference>
<dbReference type="Gene3D" id="3.40.190.10">
    <property type="entry name" value="Periplasmic binding protein-like II"/>
    <property type="match status" value="1"/>
</dbReference>